<reference evidence="2 3" key="1">
    <citation type="submission" date="2020-06" db="EMBL/GenBank/DDBJ databases">
        <authorList>
            <person name="Li R."/>
            <person name="Bekaert M."/>
        </authorList>
    </citation>
    <scope>NUCLEOTIDE SEQUENCE [LARGE SCALE GENOMIC DNA]</scope>
    <source>
        <strain evidence="3">wild</strain>
    </source>
</reference>
<protein>
    <submittedName>
        <fullName evidence="2">Uncharacterized protein</fullName>
    </submittedName>
</protein>
<sequence length="395" mass="47050">MERDSLRKNFTDELYEDSENKSALERPRKSEKSILLELKNEDVIPNNGRCRRKGLSYYLSMNGSGVNGSSTRRPPRFLEKLDSNTQQNFTIHDVERKMAASENLHKEQLKAKGETARIFEERYAKLKEKREREETEKRQRIEEKLKRAEIVRNTSNREKIPRTIDRIMRVQERRDMQRRKTLDRFERKMKRDEEKRKQLLENKKISSRFQTVKERLENIERKINPVELILRNNDQITNYQHSPQFSCRSHLPEKSVWKNLKGITVTSKPDLRLIKCNTQDKVQETSFSVTQVIEDKCRDETGQSLAPKRMKRSCSLEYGLKNYTFEFTVAVTMLVISKTHFGKIEKNEPLGLDDRAKIYVSCFYDYLNEEERDELIQVFLIMNNIEEYHTGHDDN</sequence>
<dbReference type="AlphaFoldDB" id="A0A6J8DKP1"/>
<evidence type="ECO:0000313" key="3">
    <source>
        <dbReference type="Proteomes" id="UP000507470"/>
    </source>
</evidence>
<name>A0A6J8DKP1_MYTCO</name>
<dbReference type="EMBL" id="CACVKT020007641">
    <property type="protein sequence ID" value="CAC5409203.1"/>
    <property type="molecule type" value="Genomic_DNA"/>
</dbReference>
<gene>
    <name evidence="2" type="ORF">MCOR_42522</name>
</gene>
<feature type="coiled-coil region" evidence="1">
    <location>
        <begin position="182"/>
        <end position="222"/>
    </location>
</feature>
<evidence type="ECO:0000313" key="2">
    <source>
        <dbReference type="EMBL" id="CAC5409203.1"/>
    </source>
</evidence>
<organism evidence="2 3">
    <name type="scientific">Mytilus coruscus</name>
    <name type="common">Sea mussel</name>
    <dbReference type="NCBI Taxonomy" id="42192"/>
    <lineage>
        <taxon>Eukaryota</taxon>
        <taxon>Metazoa</taxon>
        <taxon>Spiralia</taxon>
        <taxon>Lophotrochozoa</taxon>
        <taxon>Mollusca</taxon>
        <taxon>Bivalvia</taxon>
        <taxon>Autobranchia</taxon>
        <taxon>Pteriomorphia</taxon>
        <taxon>Mytilida</taxon>
        <taxon>Mytiloidea</taxon>
        <taxon>Mytilidae</taxon>
        <taxon>Mytilinae</taxon>
        <taxon>Mytilus</taxon>
    </lineage>
</organism>
<dbReference type="OrthoDB" id="6133668at2759"/>
<evidence type="ECO:0000256" key="1">
    <source>
        <dbReference type="SAM" id="Coils"/>
    </source>
</evidence>
<proteinExistence type="predicted"/>
<keyword evidence="1" id="KW-0175">Coiled coil</keyword>
<accession>A0A6J8DKP1</accession>
<dbReference type="Proteomes" id="UP000507470">
    <property type="component" value="Unassembled WGS sequence"/>
</dbReference>
<feature type="coiled-coil region" evidence="1">
    <location>
        <begin position="116"/>
        <end position="158"/>
    </location>
</feature>
<keyword evidence="3" id="KW-1185">Reference proteome</keyword>